<proteinExistence type="predicted"/>
<dbReference type="PANTHER" id="PTHR46586:SF3">
    <property type="entry name" value="ANKYRIN REPEAT-CONTAINING PROTEIN"/>
    <property type="match status" value="1"/>
</dbReference>
<dbReference type="EMBL" id="MG011691">
    <property type="protein sequence ID" value="AVK77426.1"/>
    <property type="molecule type" value="Genomic_DNA"/>
</dbReference>
<evidence type="ECO:0000313" key="1">
    <source>
        <dbReference type="EMBL" id="AVK77426.1"/>
    </source>
</evidence>
<gene>
    <name evidence="1" type="ORF">pmac_cds_738</name>
</gene>
<dbReference type="InterPro" id="IPR052050">
    <property type="entry name" value="SecEffector_AnkRepeat"/>
</dbReference>
<sequence length="554" mass="60017">MATIWTASIASPHVLDPNDVADSVETRPEPPTPMEIDALQSEATLDVMVMPVEILLGISKWLAPLSTCALVAWATVTGIGVPDRLLCASVDASVERIAISVLTQPVQRDDRRLDKACNNARRRIIRAGAPLVVVAHLLPQTPLWPDSVIDVAIGGRIDVLKWAWGRIGVDLNTWYGDDRWTSNRHAAEAMLGAAQCDRRAVVCWLLERATSDHARALTTFGHEKIILYGLEHGYGDVINALHCLQRRVAHRQRCWCPSSVKRRILREGRVDMLALLKDADCDIVSDLGMPDLDKVVRKGHESAARWIAAHLKGPKIWPGAIGAAAARGHLSTVAFAHDSGLGTCTPPFIAHAACNGHLHIVKWASGDNPQHAPVRPIAPWYGPHIAYQVAAKGHADVLAWMAQRHDMAPSIGVGVARIAVASGHWQCALVLHHYGLVPLDTWDALITAVRHCTRDGIAALADAGAHCGMDAVAAALFLSEPDVLAFLCTRFGTTNLQKAIDSVSGLAFVHKTMAWVAANAPDVCVSQPAHQQWADPSVPQCRHFSCACLRCRTN</sequence>
<protein>
    <recommendedName>
        <fullName evidence="2">Ankyrin repeat domain containing protein</fullName>
    </recommendedName>
</protein>
<dbReference type="GeneID" id="36841881"/>
<evidence type="ECO:0008006" key="2">
    <source>
        <dbReference type="Google" id="ProtNLM"/>
    </source>
</evidence>
<organism evidence="1">
    <name type="scientific">Pandoravirus macleodensis</name>
    <dbReference type="NCBI Taxonomy" id="2107707"/>
    <lineage>
        <taxon>Viruses</taxon>
        <taxon>Pandoravirus</taxon>
    </lineage>
</organism>
<accession>A0A2U7UG35</accession>
<dbReference type="Proteomes" id="UP000249758">
    <property type="component" value="Segment"/>
</dbReference>
<dbReference type="RefSeq" id="YP_009481422.1">
    <property type="nucleotide sequence ID" value="NC_037665.1"/>
</dbReference>
<dbReference type="KEGG" id="vg:36841881"/>
<reference evidence="1" key="1">
    <citation type="journal article" date="2018" name="Nat. Commun.">
        <title>Diversity and evolution of the emerging Pandoraviridae family.</title>
        <authorList>
            <person name="Legendre M."/>
            <person name="Fabre E."/>
            <person name="Poirot O."/>
            <person name="Jeudy S."/>
            <person name="Lartigue A."/>
            <person name="Alempic J.M."/>
            <person name="Beucher L."/>
            <person name="Philippe N."/>
            <person name="Bertaux L."/>
            <person name="Christo-Foroux E."/>
            <person name="Labadie K."/>
            <person name="Coute Y."/>
            <person name="Abergel C."/>
            <person name="Claverie J.M."/>
        </authorList>
    </citation>
    <scope>NUCLEOTIDE SEQUENCE [LARGE SCALE GENOMIC DNA]</scope>
    <source>
        <strain evidence="1">Macleodensis</strain>
    </source>
</reference>
<name>A0A2U7UG35_9VIRU</name>
<dbReference type="PANTHER" id="PTHR46586">
    <property type="entry name" value="ANKYRIN REPEAT-CONTAINING PROTEIN"/>
    <property type="match status" value="1"/>
</dbReference>